<dbReference type="GO" id="GO:0061666">
    <property type="term" value="F:UFM1 ligase activity"/>
    <property type="evidence" value="ECO:0007669"/>
    <property type="project" value="InterPro"/>
</dbReference>
<gene>
    <name evidence="3" type="primary">UFL1</name>
    <name evidence="3" type="ORF">TR151313</name>
</gene>
<dbReference type="PANTHER" id="PTHR31057:SF0">
    <property type="entry name" value="E3 UFM1-PROTEIN LIGASE 1"/>
    <property type="match status" value="1"/>
</dbReference>
<dbReference type="GO" id="GO:0034976">
    <property type="term" value="P:response to endoplasmic reticulum stress"/>
    <property type="evidence" value="ECO:0007669"/>
    <property type="project" value="TreeGrafter"/>
</dbReference>
<dbReference type="GO" id="GO:0005789">
    <property type="term" value="C:endoplasmic reticulum membrane"/>
    <property type="evidence" value="ECO:0007669"/>
    <property type="project" value="TreeGrafter"/>
</dbReference>
<feature type="domain" description="E3 UFM1-protein ligase 1-like N-terminal" evidence="2">
    <location>
        <begin position="6"/>
        <end position="282"/>
    </location>
</feature>
<proteinExistence type="predicted"/>
<feature type="region of interest" description="Disordered" evidence="1">
    <location>
        <begin position="585"/>
        <end position="640"/>
    </location>
</feature>
<dbReference type="InterPro" id="IPR018611">
    <property type="entry name" value="Ufl1"/>
</dbReference>
<dbReference type="PANTHER" id="PTHR31057">
    <property type="entry name" value="E3 UFM1-PROTEIN LIGASE 1"/>
    <property type="match status" value="1"/>
</dbReference>
<organism evidence="3">
    <name type="scientific">Schistocephalus solidus</name>
    <name type="common">Tapeworm</name>
    <dbReference type="NCBI Taxonomy" id="70667"/>
    <lineage>
        <taxon>Eukaryota</taxon>
        <taxon>Metazoa</taxon>
        <taxon>Spiralia</taxon>
        <taxon>Lophotrochozoa</taxon>
        <taxon>Platyhelminthes</taxon>
        <taxon>Cestoda</taxon>
        <taxon>Eucestoda</taxon>
        <taxon>Diphyllobothriidea</taxon>
        <taxon>Diphyllobothriidae</taxon>
        <taxon>Schistocephalus</taxon>
    </lineage>
</organism>
<sequence>MSTWAEIKELSAYLKKVQASESTNFLSERTCVDIVSHLISSGRLRLIHSIDGRCLLTVKELDREILDELELHGGHVSLLELSANLDVDLSIIESRTQELVVSTATQSPADACVLVGSDLLTKAFIRRIAEELRDRFELRGVISTIELSRMFAFPPQFILNIIAEYNGVLFRLHKDNEKYYTDSYLNKQKAKVLGYFSAALTPIPLSSAAPKLDIPQKLLLDILDTLISGSKLQGTLTAGRSVYTPRCFSIAQDSYLKSFYSQNGFVECSLARRLGIADPISYFHKTFPGAIYSRDLCVNGTLLSQLKAVITDDTDESPWIDVTSYLPLHFGPKEREWLVAPLLTKTNLVPLCDYSFLCSRDRLQGYVVVFDDVIREAAETASKQQTFTSQRQSASSFPTAQDFAAKKTSRKSKSGGFGSESREIKTKSVKKKYMKKSGCPEDIPLDSTDTSILLEDYLSQEKLLSILSNNLGPEAPENLAEGLLDALLPELNIKFTSLLKSIFLQNSDTSKNRNRFMAEKESLVQTVLSIQLLERGAIGVDDPDLRLKLLRHLIRTDVSAFVNQLCVFLSHLYDVEWPTVQTKPVKHVPTTSSPGKSKQRRKNKKASHYNDDDSEDQAERVDSDPVPTVAEPAPVSDDSLTEITAADRENFYQMLRKLSSVGPIRDAADLLQKLNACLRPNAEINDCGSSGQPLDEIFILCDNLAANHLGVNLSVAVLRSPLAGSKRKREDKTLALNLATQIEQQLTAAANEADTSPLFLNLANVALAAAGLFGQCIVGWPLPVHGKLVPQLSTWIRTKLKAANSELKSIYPSALKELQISKAGESLVCLKDEILARARGDAGLSDEDVVTVVHELQQTGSKCIQCMNSASTT</sequence>
<evidence type="ECO:0000313" key="3">
    <source>
        <dbReference type="EMBL" id="JAP57834.1"/>
    </source>
</evidence>
<accession>A0A0X3Q1L5</accession>
<feature type="region of interest" description="Disordered" evidence="1">
    <location>
        <begin position="381"/>
        <end position="423"/>
    </location>
</feature>
<feature type="compositionally biased region" description="Basic residues" evidence="1">
    <location>
        <begin position="597"/>
        <end position="607"/>
    </location>
</feature>
<reference evidence="3" key="1">
    <citation type="submission" date="2016-01" db="EMBL/GenBank/DDBJ databases">
        <title>Reference transcriptome for the parasite Schistocephalus solidus: insights into the molecular evolution of parasitism.</title>
        <authorList>
            <person name="Hebert F.O."/>
            <person name="Grambauer S."/>
            <person name="Barber I."/>
            <person name="Landry C.R."/>
            <person name="Aubin-Horth N."/>
        </authorList>
    </citation>
    <scope>NUCLEOTIDE SEQUENCE</scope>
</reference>
<dbReference type="GO" id="GO:0032434">
    <property type="term" value="P:regulation of proteasomal ubiquitin-dependent protein catabolic process"/>
    <property type="evidence" value="ECO:0007669"/>
    <property type="project" value="TreeGrafter"/>
</dbReference>
<evidence type="ECO:0000256" key="1">
    <source>
        <dbReference type="SAM" id="MobiDB-lite"/>
    </source>
</evidence>
<keyword evidence="3" id="KW-0436">Ligase</keyword>
<dbReference type="GO" id="GO:0016874">
    <property type="term" value="F:ligase activity"/>
    <property type="evidence" value="ECO:0007669"/>
    <property type="project" value="UniProtKB-KW"/>
</dbReference>
<name>A0A0X3Q1L5_SCHSO</name>
<dbReference type="InterPro" id="IPR056579">
    <property type="entry name" value="Ufl1_N"/>
</dbReference>
<evidence type="ECO:0000259" key="2">
    <source>
        <dbReference type="Pfam" id="PF09743"/>
    </source>
</evidence>
<protein>
    <submittedName>
        <fullName evidence="3">E3 UFM1-protein ligase 1 homolog</fullName>
    </submittedName>
</protein>
<dbReference type="EMBL" id="GEEE01005391">
    <property type="protein sequence ID" value="JAP57834.1"/>
    <property type="molecule type" value="Transcribed_RNA"/>
</dbReference>
<feature type="compositionally biased region" description="Polar residues" evidence="1">
    <location>
        <begin position="381"/>
        <end position="399"/>
    </location>
</feature>
<dbReference type="AlphaFoldDB" id="A0A0X3Q1L5"/>
<dbReference type="GO" id="GO:1990592">
    <property type="term" value="P:protein K69-linked ufmylation"/>
    <property type="evidence" value="ECO:0007669"/>
    <property type="project" value="TreeGrafter"/>
</dbReference>
<dbReference type="Pfam" id="PF09743">
    <property type="entry name" value="E3_UFM1_ligase"/>
    <property type="match status" value="1"/>
</dbReference>